<reference evidence="2 3" key="1">
    <citation type="submission" date="2019-02" db="EMBL/GenBank/DDBJ databases">
        <title>Deep-cultivation of Planctomycetes and their phenomic and genomic characterization uncovers novel biology.</title>
        <authorList>
            <person name="Wiegand S."/>
            <person name="Jogler M."/>
            <person name="Boedeker C."/>
            <person name="Pinto D."/>
            <person name="Vollmers J."/>
            <person name="Rivas-Marin E."/>
            <person name="Kohn T."/>
            <person name="Peeters S.H."/>
            <person name="Heuer A."/>
            <person name="Rast P."/>
            <person name="Oberbeckmann S."/>
            <person name="Bunk B."/>
            <person name="Jeske O."/>
            <person name="Meyerdierks A."/>
            <person name="Storesund J.E."/>
            <person name="Kallscheuer N."/>
            <person name="Luecker S."/>
            <person name="Lage O.M."/>
            <person name="Pohl T."/>
            <person name="Merkel B.J."/>
            <person name="Hornburger P."/>
            <person name="Mueller R.-W."/>
            <person name="Bruemmer F."/>
            <person name="Labrenz M."/>
            <person name="Spormann A.M."/>
            <person name="Op den Camp H."/>
            <person name="Overmann J."/>
            <person name="Amann R."/>
            <person name="Jetten M.S.M."/>
            <person name="Mascher T."/>
            <person name="Medema M.H."/>
            <person name="Devos D.P."/>
            <person name="Kaster A.-K."/>
            <person name="Ovreas L."/>
            <person name="Rohde M."/>
            <person name="Galperin M.Y."/>
            <person name="Jogler C."/>
        </authorList>
    </citation>
    <scope>NUCLEOTIDE SEQUENCE [LARGE SCALE GENOMIC DNA]</scope>
    <source>
        <strain evidence="2 3">FF011L</strain>
    </source>
</reference>
<dbReference type="KEGG" id="rml:FF011L_03940"/>
<dbReference type="AlphaFoldDB" id="A0A517M9U6"/>
<organism evidence="2 3">
    <name type="scientific">Roseimaritima multifibrata</name>
    <dbReference type="NCBI Taxonomy" id="1930274"/>
    <lineage>
        <taxon>Bacteria</taxon>
        <taxon>Pseudomonadati</taxon>
        <taxon>Planctomycetota</taxon>
        <taxon>Planctomycetia</taxon>
        <taxon>Pirellulales</taxon>
        <taxon>Pirellulaceae</taxon>
        <taxon>Roseimaritima</taxon>
    </lineage>
</organism>
<name>A0A517M9U6_9BACT</name>
<accession>A0A517M9U6</accession>
<evidence type="ECO:0008006" key="4">
    <source>
        <dbReference type="Google" id="ProtNLM"/>
    </source>
</evidence>
<protein>
    <recommendedName>
        <fullName evidence="4">DUF5666 domain-containing protein</fullName>
    </recommendedName>
</protein>
<dbReference type="EMBL" id="CP036262">
    <property type="protein sequence ID" value="QDS91663.1"/>
    <property type="molecule type" value="Genomic_DNA"/>
</dbReference>
<evidence type="ECO:0000256" key="1">
    <source>
        <dbReference type="SAM" id="MobiDB-lite"/>
    </source>
</evidence>
<feature type="compositionally biased region" description="Basic and acidic residues" evidence="1">
    <location>
        <begin position="280"/>
        <end position="299"/>
    </location>
</feature>
<dbReference type="Proteomes" id="UP000320672">
    <property type="component" value="Chromosome"/>
</dbReference>
<evidence type="ECO:0000313" key="3">
    <source>
        <dbReference type="Proteomes" id="UP000320672"/>
    </source>
</evidence>
<evidence type="ECO:0000313" key="2">
    <source>
        <dbReference type="EMBL" id="QDS91663.1"/>
    </source>
</evidence>
<sequence length="299" mass="31917">MAWPPSHVFVEPSRTFLLSLLPFPVAMSNLWKLIRVVGASAMLACPAVAQNPNQAPFGQAAGAGNAAVNRAIIHVDGTLVGIVGTVAKITDTEGTEVMVQLPQDPSHMRFNAVADPQGIRPGMMVRFSTNIGPNGLPVEPVDQVELFHPIRTNNMPAHAKEAVVPGVYPAKRGPKPPPGVIVPGTYKVVGTLAQFFPGKGIAVVAGQTPIQVPLSEEARYLVRTNSLELSQAGDKVSVDAFYDGVDKTKVVADSFTVSTERLIGTPSEDPRKSRRRRGRDKPEADEPKAAEPEAAELKE</sequence>
<gene>
    <name evidence="2" type="ORF">FF011L_03940</name>
</gene>
<feature type="region of interest" description="Disordered" evidence="1">
    <location>
        <begin position="261"/>
        <end position="299"/>
    </location>
</feature>
<proteinExistence type="predicted"/>
<keyword evidence="3" id="KW-1185">Reference proteome</keyword>